<accession>A0A3A8PPY0</accession>
<dbReference type="Pfam" id="PF01833">
    <property type="entry name" value="TIG"/>
    <property type="match status" value="2"/>
</dbReference>
<feature type="domain" description="PASTA" evidence="1">
    <location>
        <begin position="35"/>
        <end position="110"/>
    </location>
</feature>
<dbReference type="InterPro" id="IPR002909">
    <property type="entry name" value="IPT_dom"/>
</dbReference>
<evidence type="ECO:0000313" key="3">
    <source>
        <dbReference type="Proteomes" id="UP000272888"/>
    </source>
</evidence>
<dbReference type="InterPro" id="IPR013783">
    <property type="entry name" value="Ig-like_fold"/>
</dbReference>
<organism evidence="2 3">
    <name type="scientific">Corallococcus llansteffanensis</name>
    <dbReference type="NCBI Taxonomy" id="2316731"/>
    <lineage>
        <taxon>Bacteria</taxon>
        <taxon>Pseudomonadati</taxon>
        <taxon>Myxococcota</taxon>
        <taxon>Myxococcia</taxon>
        <taxon>Myxococcales</taxon>
        <taxon>Cystobacterineae</taxon>
        <taxon>Myxococcaceae</taxon>
        <taxon>Corallococcus</taxon>
    </lineage>
</organism>
<dbReference type="Gene3D" id="2.60.40.10">
    <property type="entry name" value="Immunoglobulins"/>
    <property type="match status" value="2"/>
</dbReference>
<proteinExistence type="predicted"/>
<dbReference type="Gene3D" id="3.30.10.20">
    <property type="match status" value="1"/>
</dbReference>
<dbReference type="CDD" id="cd06577">
    <property type="entry name" value="PASTA_pknB"/>
    <property type="match status" value="1"/>
</dbReference>
<dbReference type="Proteomes" id="UP000272888">
    <property type="component" value="Unassembled WGS sequence"/>
</dbReference>
<comment type="caution">
    <text evidence="2">The sequence shown here is derived from an EMBL/GenBank/DDBJ whole genome shotgun (WGS) entry which is preliminary data.</text>
</comment>
<dbReference type="PROSITE" id="PS51178">
    <property type="entry name" value="PASTA"/>
    <property type="match status" value="1"/>
</dbReference>
<sequence>MADELNEVKPGDLITADQFNALIQQVKALLAAGGGPVVVPNLYGQTLASAKAILAIPGNNLVLGGNLLDAFGQPVDPNDAANQTRRVIGQVPAGGARVTAGTAVSLLMAAKPTTGGTTPDPAITAFSPLQVPVKEALQIIGKNFSSLPSDNLVTFNGTAAPAPSGQSSSSALFVIVPDNFPSAPKAGQPAVQVTVKVKTAEGKEVSGFVTVQAPTGVQHATLDGFAPSPPVSGQDLVITGTGFGATASAVKVKFSNEPSTGVTPKQVTPTSLTVTIPTNLSGMRSGFFKAFTVVVSVNGVESLPDANDTLSIYTP</sequence>
<keyword evidence="3" id="KW-1185">Reference proteome</keyword>
<evidence type="ECO:0000259" key="1">
    <source>
        <dbReference type="PROSITE" id="PS51178"/>
    </source>
</evidence>
<dbReference type="Pfam" id="PF03793">
    <property type="entry name" value="PASTA"/>
    <property type="match status" value="1"/>
</dbReference>
<dbReference type="EMBL" id="RAWB01000155">
    <property type="protein sequence ID" value="RKH58487.1"/>
    <property type="molecule type" value="Genomic_DNA"/>
</dbReference>
<dbReference type="InterPro" id="IPR014756">
    <property type="entry name" value="Ig_E-set"/>
</dbReference>
<gene>
    <name evidence="2" type="ORF">D7V93_16645</name>
</gene>
<reference evidence="3" key="1">
    <citation type="submission" date="2018-09" db="EMBL/GenBank/DDBJ databases">
        <authorList>
            <person name="Livingstone P.G."/>
            <person name="Whitworth D.E."/>
        </authorList>
    </citation>
    <scope>NUCLEOTIDE SEQUENCE [LARGE SCALE GENOMIC DNA]</scope>
    <source>
        <strain evidence="3">CA051B</strain>
    </source>
</reference>
<evidence type="ECO:0000313" key="2">
    <source>
        <dbReference type="EMBL" id="RKH58487.1"/>
    </source>
</evidence>
<dbReference type="RefSeq" id="WP_120644354.1">
    <property type="nucleotide sequence ID" value="NZ_RAWB01000155.1"/>
</dbReference>
<dbReference type="AlphaFoldDB" id="A0A3A8PPY0"/>
<protein>
    <submittedName>
        <fullName evidence="2">PASTA domain-containing protein</fullName>
    </submittedName>
</protein>
<name>A0A3A8PPY0_9BACT</name>
<dbReference type="SUPFAM" id="SSF81296">
    <property type="entry name" value="E set domains"/>
    <property type="match status" value="2"/>
</dbReference>
<dbReference type="InterPro" id="IPR005543">
    <property type="entry name" value="PASTA_dom"/>
</dbReference>